<keyword evidence="1" id="KW-0560">Oxidoreductase</keyword>
<dbReference type="Proteomes" id="UP001595748">
    <property type="component" value="Unassembled WGS sequence"/>
</dbReference>
<dbReference type="InterPro" id="IPR017224">
    <property type="entry name" value="Opine_Oxase_asu/HCN_bsu"/>
</dbReference>
<reference evidence="4" key="1">
    <citation type="journal article" date="2019" name="Int. J. Syst. Evol. Microbiol.">
        <title>The Global Catalogue of Microorganisms (GCM) 10K type strain sequencing project: providing services to taxonomists for standard genome sequencing and annotation.</title>
        <authorList>
            <consortium name="The Broad Institute Genomics Platform"/>
            <consortium name="The Broad Institute Genome Sequencing Center for Infectious Disease"/>
            <person name="Wu L."/>
            <person name="Ma J."/>
        </authorList>
    </citation>
    <scope>NUCLEOTIDE SEQUENCE [LARGE SCALE GENOMIC DNA]</scope>
    <source>
        <strain evidence="4">CCTCC AB 2013263</strain>
    </source>
</reference>
<dbReference type="Gene3D" id="3.50.50.60">
    <property type="entry name" value="FAD/NAD(P)-binding domain"/>
    <property type="match status" value="2"/>
</dbReference>
<dbReference type="PANTHER" id="PTHR42949">
    <property type="entry name" value="ANAEROBIC GLYCEROL-3-PHOSPHATE DEHYDROGENASE SUBUNIT B"/>
    <property type="match status" value="1"/>
</dbReference>
<dbReference type="PRINTS" id="PR00368">
    <property type="entry name" value="FADPNR"/>
</dbReference>
<accession>A0ABV8A4J6</accession>
<dbReference type="PIRSF" id="PIRSF037495">
    <property type="entry name" value="Opine_OX_OoxA/HcnB"/>
    <property type="match status" value="1"/>
</dbReference>
<name>A0ABV8A4J6_9DEIO</name>
<evidence type="ECO:0000259" key="2">
    <source>
        <dbReference type="Pfam" id="PF07992"/>
    </source>
</evidence>
<dbReference type="EMBL" id="JBHRZF010000001">
    <property type="protein sequence ID" value="MFC3859180.1"/>
    <property type="molecule type" value="Genomic_DNA"/>
</dbReference>
<evidence type="ECO:0000256" key="1">
    <source>
        <dbReference type="ARBA" id="ARBA00023002"/>
    </source>
</evidence>
<evidence type="ECO:0000313" key="3">
    <source>
        <dbReference type="EMBL" id="MFC3859180.1"/>
    </source>
</evidence>
<organism evidence="3 4">
    <name type="scientific">Deinococcus antarcticus</name>
    <dbReference type="NCBI Taxonomy" id="1298767"/>
    <lineage>
        <taxon>Bacteria</taxon>
        <taxon>Thermotogati</taxon>
        <taxon>Deinococcota</taxon>
        <taxon>Deinococci</taxon>
        <taxon>Deinococcales</taxon>
        <taxon>Deinococcaceae</taxon>
        <taxon>Deinococcus</taxon>
    </lineage>
</organism>
<gene>
    <name evidence="3" type="ORF">ACFOPQ_00140</name>
</gene>
<keyword evidence="4" id="KW-1185">Reference proteome</keyword>
<comment type="caution">
    <text evidence="3">The sequence shown here is derived from an EMBL/GenBank/DDBJ whole genome shotgun (WGS) entry which is preliminary data.</text>
</comment>
<evidence type="ECO:0000313" key="4">
    <source>
        <dbReference type="Proteomes" id="UP001595748"/>
    </source>
</evidence>
<dbReference type="InterPro" id="IPR041854">
    <property type="entry name" value="BFD-like_2Fe2S-bd_dom_sf"/>
</dbReference>
<sequence>MSDLTPDVLVLGAGPAGLAAARAAAQGGAGVLLLDSNPAPGGQIWRGATAGDATQAGRLIREVRTHPRIEVRSGCTLAFAERLAGRWRLVVSGPHGASGVQPQRLILATGAAEVFVPFPGWTLPGVVGAGGLQAMVKSGLNIAGQRVVLAGSGPLLLAVAATLRQRGAKVLAVAEQTPLPQLARFGLVAGKPAQAAGLLWQLRGVPVWADTYPVKASGTDRLEAVTLQRAGRQVTLKCDWLATGFGLRPDLRAAQLLGCATENGAVQVDSWQQTSLPGVYAAGEITGIGGVEKALAEGHWAGCAASGQAERLRGATPGTAFAPFVRSLARRFAPRPELRHLPDPQTVVCRCEDVRHGDLQRCTSWTQAKLQTRCGMGACQGRVCGAAASVLYGWDSLSSRPPLFPTSIATFLDTAPDTALDPTHSPEVPS</sequence>
<dbReference type="PRINTS" id="PR00411">
    <property type="entry name" value="PNDRDTASEI"/>
</dbReference>
<dbReference type="SUPFAM" id="SSF51905">
    <property type="entry name" value="FAD/NAD(P)-binding domain"/>
    <property type="match status" value="1"/>
</dbReference>
<dbReference type="Gene3D" id="1.10.10.1100">
    <property type="entry name" value="BFD-like [2Fe-2S]-binding domain"/>
    <property type="match status" value="1"/>
</dbReference>
<dbReference type="InterPro" id="IPR051691">
    <property type="entry name" value="Metab_Enz_Cyan_OpOx_G3PDH"/>
</dbReference>
<dbReference type="InterPro" id="IPR036188">
    <property type="entry name" value="FAD/NAD-bd_sf"/>
</dbReference>
<protein>
    <submittedName>
        <fullName evidence="3">FAD-dependent oxidoreductase</fullName>
    </submittedName>
</protein>
<dbReference type="RefSeq" id="WP_380075350.1">
    <property type="nucleotide sequence ID" value="NZ_JBHRZF010000001.1"/>
</dbReference>
<proteinExistence type="predicted"/>
<dbReference type="InterPro" id="IPR023753">
    <property type="entry name" value="FAD/NAD-binding_dom"/>
</dbReference>
<feature type="domain" description="FAD/NAD(P)-binding" evidence="2">
    <location>
        <begin position="7"/>
        <end position="298"/>
    </location>
</feature>
<dbReference type="Pfam" id="PF07992">
    <property type="entry name" value="Pyr_redox_2"/>
    <property type="match status" value="1"/>
</dbReference>
<dbReference type="PANTHER" id="PTHR42949:SF3">
    <property type="entry name" value="ANAEROBIC GLYCEROL-3-PHOSPHATE DEHYDROGENASE SUBUNIT B"/>
    <property type="match status" value="1"/>
</dbReference>